<organism evidence="1 2">
    <name type="scientific">Rhipicephalus sanguineus</name>
    <name type="common">Brown dog tick</name>
    <name type="synonym">Ixodes sanguineus</name>
    <dbReference type="NCBI Taxonomy" id="34632"/>
    <lineage>
        <taxon>Eukaryota</taxon>
        <taxon>Metazoa</taxon>
        <taxon>Ecdysozoa</taxon>
        <taxon>Arthropoda</taxon>
        <taxon>Chelicerata</taxon>
        <taxon>Arachnida</taxon>
        <taxon>Acari</taxon>
        <taxon>Parasitiformes</taxon>
        <taxon>Ixodida</taxon>
        <taxon>Ixodoidea</taxon>
        <taxon>Ixodidae</taxon>
        <taxon>Rhipicephalinae</taxon>
        <taxon>Rhipicephalus</taxon>
        <taxon>Rhipicephalus</taxon>
    </lineage>
</organism>
<sequence length="87" mass="8970">MADHMRECYAISGFPQAIGALDGCHFVVSPPKKDAVDYYNCKEWYSVILLAVCGPPVPLGGSPGDGDVEVSEGEPAGTVLSVGVDGG</sequence>
<reference evidence="1" key="1">
    <citation type="journal article" date="2020" name="Cell">
        <title>Large-Scale Comparative Analyses of Tick Genomes Elucidate Their Genetic Diversity and Vector Capacities.</title>
        <authorList>
            <consortium name="Tick Genome and Microbiome Consortium (TIGMIC)"/>
            <person name="Jia N."/>
            <person name="Wang J."/>
            <person name="Shi W."/>
            <person name="Du L."/>
            <person name="Sun Y."/>
            <person name="Zhan W."/>
            <person name="Jiang J.F."/>
            <person name="Wang Q."/>
            <person name="Zhang B."/>
            <person name="Ji P."/>
            <person name="Bell-Sakyi L."/>
            <person name="Cui X.M."/>
            <person name="Yuan T.T."/>
            <person name="Jiang B.G."/>
            <person name="Yang W.F."/>
            <person name="Lam T.T."/>
            <person name="Chang Q.C."/>
            <person name="Ding S.J."/>
            <person name="Wang X.J."/>
            <person name="Zhu J.G."/>
            <person name="Ruan X.D."/>
            <person name="Zhao L."/>
            <person name="Wei J.T."/>
            <person name="Ye R.Z."/>
            <person name="Que T.C."/>
            <person name="Du C.H."/>
            <person name="Zhou Y.H."/>
            <person name="Cheng J.X."/>
            <person name="Dai P.F."/>
            <person name="Guo W.B."/>
            <person name="Han X.H."/>
            <person name="Huang E.J."/>
            <person name="Li L.F."/>
            <person name="Wei W."/>
            <person name="Gao Y.C."/>
            <person name="Liu J.Z."/>
            <person name="Shao H.Z."/>
            <person name="Wang X."/>
            <person name="Wang C.C."/>
            <person name="Yang T.C."/>
            <person name="Huo Q.B."/>
            <person name="Li W."/>
            <person name="Chen H.Y."/>
            <person name="Chen S.E."/>
            <person name="Zhou L.G."/>
            <person name="Ni X.B."/>
            <person name="Tian J.H."/>
            <person name="Sheng Y."/>
            <person name="Liu T."/>
            <person name="Pan Y.S."/>
            <person name="Xia L.Y."/>
            <person name="Li J."/>
            <person name="Zhao F."/>
            <person name="Cao W.C."/>
        </authorList>
    </citation>
    <scope>NUCLEOTIDE SEQUENCE</scope>
    <source>
        <strain evidence="1">Rsan-2018</strain>
    </source>
</reference>
<name>A0A9D4T6K1_RHISA</name>
<evidence type="ECO:0000313" key="1">
    <source>
        <dbReference type="EMBL" id="KAH7976751.1"/>
    </source>
</evidence>
<protein>
    <recommendedName>
        <fullName evidence="3">DDE Tnp4 domain-containing protein</fullName>
    </recommendedName>
</protein>
<dbReference type="AlphaFoldDB" id="A0A9D4T6K1"/>
<proteinExistence type="predicted"/>
<evidence type="ECO:0000313" key="2">
    <source>
        <dbReference type="Proteomes" id="UP000821837"/>
    </source>
</evidence>
<evidence type="ECO:0008006" key="3">
    <source>
        <dbReference type="Google" id="ProtNLM"/>
    </source>
</evidence>
<dbReference type="EMBL" id="JABSTV010001246">
    <property type="protein sequence ID" value="KAH7976751.1"/>
    <property type="molecule type" value="Genomic_DNA"/>
</dbReference>
<dbReference type="Proteomes" id="UP000821837">
    <property type="component" value="Chromosome 10"/>
</dbReference>
<reference evidence="1" key="2">
    <citation type="submission" date="2021-09" db="EMBL/GenBank/DDBJ databases">
        <authorList>
            <person name="Jia N."/>
            <person name="Wang J."/>
            <person name="Shi W."/>
            <person name="Du L."/>
            <person name="Sun Y."/>
            <person name="Zhan W."/>
            <person name="Jiang J."/>
            <person name="Wang Q."/>
            <person name="Zhang B."/>
            <person name="Ji P."/>
            <person name="Sakyi L.B."/>
            <person name="Cui X."/>
            <person name="Yuan T."/>
            <person name="Jiang B."/>
            <person name="Yang W."/>
            <person name="Lam T.T.-Y."/>
            <person name="Chang Q."/>
            <person name="Ding S."/>
            <person name="Wang X."/>
            <person name="Zhu J."/>
            <person name="Ruan X."/>
            <person name="Zhao L."/>
            <person name="Wei J."/>
            <person name="Que T."/>
            <person name="Du C."/>
            <person name="Cheng J."/>
            <person name="Dai P."/>
            <person name="Han X."/>
            <person name="Huang E."/>
            <person name="Gao Y."/>
            <person name="Liu J."/>
            <person name="Shao H."/>
            <person name="Ye R."/>
            <person name="Li L."/>
            <person name="Wei W."/>
            <person name="Wang X."/>
            <person name="Wang C."/>
            <person name="Huo Q."/>
            <person name="Li W."/>
            <person name="Guo W."/>
            <person name="Chen H."/>
            <person name="Chen S."/>
            <person name="Zhou L."/>
            <person name="Zhou L."/>
            <person name="Ni X."/>
            <person name="Tian J."/>
            <person name="Zhou Y."/>
            <person name="Sheng Y."/>
            <person name="Liu T."/>
            <person name="Pan Y."/>
            <person name="Xia L."/>
            <person name="Li J."/>
            <person name="Zhao F."/>
            <person name="Cao W."/>
        </authorList>
    </citation>
    <scope>NUCLEOTIDE SEQUENCE</scope>
    <source>
        <strain evidence="1">Rsan-2018</strain>
        <tissue evidence="1">Larvae</tissue>
    </source>
</reference>
<gene>
    <name evidence="1" type="ORF">HPB52_018925</name>
</gene>
<keyword evidence="2" id="KW-1185">Reference proteome</keyword>
<accession>A0A9D4T6K1</accession>
<comment type="caution">
    <text evidence="1">The sequence shown here is derived from an EMBL/GenBank/DDBJ whole genome shotgun (WGS) entry which is preliminary data.</text>
</comment>